<evidence type="ECO:0000259" key="8">
    <source>
        <dbReference type="PROSITE" id="PS51007"/>
    </source>
</evidence>
<dbReference type="InterPro" id="IPR004852">
    <property type="entry name" value="Di-haem_cyt_c_peroxidsae"/>
</dbReference>
<dbReference type="GO" id="GO:0020037">
    <property type="term" value="F:heme binding"/>
    <property type="evidence" value="ECO:0007669"/>
    <property type="project" value="InterPro"/>
</dbReference>
<evidence type="ECO:0000256" key="6">
    <source>
        <dbReference type="PROSITE-ProRule" id="PRU00433"/>
    </source>
</evidence>
<keyword evidence="4" id="KW-0560">Oxidoreductase</keyword>
<gene>
    <name evidence="9" type="ORF">GO499_07645</name>
</gene>
<reference evidence="9 10" key="1">
    <citation type="submission" date="2019-12" db="EMBL/GenBank/DDBJ databases">
        <title>Complete genome sequence of Algicella marina strain 9Alg 56(T) isolated from the red alga Tichocarpus crinitus.</title>
        <authorList>
            <person name="Kim S.-G."/>
            <person name="Nedashkovskaya O.I."/>
        </authorList>
    </citation>
    <scope>NUCLEOTIDE SEQUENCE [LARGE SCALE GENOMIC DNA]</scope>
    <source>
        <strain evidence="9 10">9Alg 56</strain>
    </source>
</reference>
<dbReference type="EMBL" id="CP046620">
    <property type="protein sequence ID" value="QHQ37324.1"/>
    <property type="molecule type" value="Genomic_DNA"/>
</dbReference>
<evidence type="ECO:0000313" key="10">
    <source>
        <dbReference type="Proteomes" id="UP000464495"/>
    </source>
</evidence>
<evidence type="ECO:0000256" key="2">
    <source>
        <dbReference type="ARBA" id="ARBA00022617"/>
    </source>
</evidence>
<dbReference type="AlphaFoldDB" id="A0A6P1T304"/>
<sequence>MAALCLTVLPISSAAQAPDLNESHFLPFNELAAEAGQLLFYDNILSGNRNISCGTCHHHDLATGDGLSLGIGEGGVGIGEDRVSGEGRAKIHERIPRNAPPLFNLGASEIRVFFHDGRLSKNNVFGNDFDSPADKALPDDIPDIMAAQALFPMTSRTEMAGDLEDNEIARAAARRPTEAWDLLARRVRSIPQYAQMLMAAYPELEEEADIEIRHVASALGDFINSEWRSFDSAYDRFLRGEDSLTAQQKRGLDLFFGEAGCSTCHSGRLLSDQEFHALALPPMGPGRTRTFDANVRDRGRLNETNRIEDAYRFRTPMLRNVALTGPYGHNGAYRTLEGIVRHHLDPATALANWTPAQAIMPEIPWLTAVDYIGQQDEREMARLAARIDIAPVRLSDAQVDDIIAFLHSLTGGEGTKGRLGRPETVPSGLPVD</sequence>
<dbReference type="GO" id="GO:0004130">
    <property type="term" value="F:cytochrome-c peroxidase activity"/>
    <property type="evidence" value="ECO:0007669"/>
    <property type="project" value="TreeGrafter"/>
</dbReference>
<accession>A0A6P1T304</accession>
<dbReference type="SUPFAM" id="SSF46626">
    <property type="entry name" value="Cytochrome c"/>
    <property type="match status" value="2"/>
</dbReference>
<feature type="domain" description="Cytochrome c" evidence="8">
    <location>
        <begin position="246"/>
        <end position="410"/>
    </location>
</feature>
<keyword evidence="2 6" id="KW-0349">Heme</keyword>
<dbReference type="KEGG" id="amaq:GO499_07645"/>
<comment type="subcellular location">
    <subcellularLocation>
        <location evidence="1">Cell envelope</location>
    </subcellularLocation>
</comment>
<dbReference type="GO" id="GO:0009055">
    <property type="term" value="F:electron transfer activity"/>
    <property type="evidence" value="ECO:0007669"/>
    <property type="project" value="InterPro"/>
</dbReference>
<evidence type="ECO:0000256" key="3">
    <source>
        <dbReference type="ARBA" id="ARBA00022723"/>
    </source>
</evidence>
<dbReference type="Gene3D" id="1.10.760.10">
    <property type="entry name" value="Cytochrome c-like domain"/>
    <property type="match status" value="2"/>
</dbReference>
<organism evidence="9 10">
    <name type="scientific">Algicella marina</name>
    <dbReference type="NCBI Taxonomy" id="2683284"/>
    <lineage>
        <taxon>Bacteria</taxon>
        <taxon>Pseudomonadati</taxon>
        <taxon>Pseudomonadota</taxon>
        <taxon>Alphaproteobacteria</taxon>
        <taxon>Rhodobacterales</taxon>
        <taxon>Paracoccaceae</taxon>
        <taxon>Algicella</taxon>
    </lineage>
</organism>
<feature type="signal peptide" evidence="7">
    <location>
        <begin position="1"/>
        <end position="17"/>
    </location>
</feature>
<protein>
    <submittedName>
        <fullName evidence="9">C-type cytochrome</fullName>
    </submittedName>
</protein>
<proteinExistence type="predicted"/>
<evidence type="ECO:0000313" key="9">
    <source>
        <dbReference type="EMBL" id="QHQ37324.1"/>
    </source>
</evidence>
<feature type="domain" description="Cytochrome c" evidence="8">
    <location>
        <begin position="31"/>
        <end position="179"/>
    </location>
</feature>
<keyword evidence="7" id="KW-0732">Signal</keyword>
<evidence type="ECO:0000256" key="4">
    <source>
        <dbReference type="ARBA" id="ARBA00023002"/>
    </source>
</evidence>
<dbReference type="InterPro" id="IPR051395">
    <property type="entry name" value="Cytochrome_c_Peroxidase/MauG"/>
</dbReference>
<name>A0A6P1T304_9RHOB</name>
<dbReference type="Pfam" id="PF03150">
    <property type="entry name" value="CCP_MauG"/>
    <property type="match status" value="1"/>
</dbReference>
<keyword evidence="3 6" id="KW-0479">Metal-binding</keyword>
<dbReference type="GO" id="GO:0046872">
    <property type="term" value="F:metal ion binding"/>
    <property type="evidence" value="ECO:0007669"/>
    <property type="project" value="UniProtKB-KW"/>
</dbReference>
<dbReference type="Proteomes" id="UP000464495">
    <property type="component" value="Chromosome"/>
</dbReference>
<dbReference type="InterPro" id="IPR036909">
    <property type="entry name" value="Cyt_c-like_dom_sf"/>
</dbReference>
<keyword evidence="5 6" id="KW-0408">Iron</keyword>
<dbReference type="InterPro" id="IPR009056">
    <property type="entry name" value="Cyt_c-like_dom"/>
</dbReference>
<evidence type="ECO:0000256" key="5">
    <source>
        <dbReference type="ARBA" id="ARBA00023004"/>
    </source>
</evidence>
<feature type="chain" id="PRO_5026742160" evidence="7">
    <location>
        <begin position="18"/>
        <end position="432"/>
    </location>
</feature>
<dbReference type="PROSITE" id="PS51007">
    <property type="entry name" value="CYTC"/>
    <property type="match status" value="2"/>
</dbReference>
<dbReference type="GO" id="GO:0030313">
    <property type="term" value="C:cell envelope"/>
    <property type="evidence" value="ECO:0007669"/>
    <property type="project" value="UniProtKB-SubCell"/>
</dbReference>
<evidence type="ECO:0000256" key="7">
    <source>
        <dbReference type="SAM" id="SignalP"/>
    </source>
</evidence>
<evidence type="ECO:0000256" key="1">
    <source>
        <dbReference type="ARBA" id="ARBA00004196"/>
    </source>
</evidence>
<dbReference type="PANTHER" id="PTHR30600">
    <property type="entry name" value="CYTOCHROME C PEROXIDASE-RELATED"/>
    <property type="match status" value="1"/>
</dbReference>
<keyword evidence="10" id="KW-1185">Reference proteome</keyword>